<name>A0AAV9IZN2_CYACA</name>
<protein>
    <recommendedName>
        <fullName evidence="3">B-block binding subunit of TFIIIC domain-containing protein</fullName>
    </recommendedName>
</protein>
<keyword evidence="2" id="KW-1185">Reference proteome</keyword>
<evidence type="ECO:0000313" key="2">
    <source>
        <dbReference type="Proteomes" id="UP001301350"/>
    </source>
</evidence>
<sequence>MAPVELQDDLAFLERNLALLNTRLGEAQDLAPRLRRLQQHVDAVTHHTEEWLTQIRAAATLFDFCLSDEALLAARSRVAQAEKSAANPPAAPGASDSGSTTTANTLAVVAKDAQHSQPTRRVQSVYRRPVTRMDMELYHVRRLMGGLSNERFRSDSRMESVLLALLRSGHHGAYLHDIVRTSGLSRMQCNMYLNALLKADLVSKRSKQGLLYTLKALPRFMLVGE</sequence>
<proteinExistence type="predicted"/>
<dbReference type="AlphaFoldDB" id="A0AAV9IZN2"/>
<dbReference type="Proteomes" id="UP001301350">
    <property type="component" value="Unassembled WGS sequence"/>
</dbReference>
<organism evidence="1 2">
    <name type="scientific">Cyanidium caldarium</name>
    <name type="common">Red alga</name>
    <dbReference type="NCBI Taxonomy" id="2771"/>
    <lineage>
        <taxon>Eukaryota</taxon>
        <taxon>Rhodophyta</taxon>
        <taxon>Bangiophyceae</taxon>
        <taxon>Cyanidiales</taxon>
        <taxon>Cyanidiaceae</taxon>
        <taxon>Cyanidium</taxon>
    </lineage>
</organism>
<comment type="caution">
    <text evidence="1">The sequence shown here is derived from an EMBL/GenBank/DDBJ whole genome shotgun (WGS) entry which is preliminary data.</text>
</comment>
<evidence type="ECO:0000313" key="1">
    <source>
        <dbReference type="EMBL" id="KAK4537797.1"/>
    </source>
</evidence>
<accession>A0AAV9IZN2</accession>
<gene>
    <name evidence="1" type="ORF">CDCA_CDCA14G3822</name>
</gene>
<dbReference type="EMBL" id="JANCYW010000014">
    <property type="protein sequence ID" value="KAK4537797.1"/>
    <property type="molecule type" value="Genomic_DNA"/>
</dbReference>
<evidence type="ECO:0008006" key="3">
    <source>
        <dbReference type="Google" id="ProtNLM"/>
    </source>
</evidence>
<reference evidence="1 2" key="1">
    <citation type="submission" date="2022-07" db="EMBL/GenBank/DDBJ databases">
        <title>Genome-wide signatures of adaptation to extreme environments.</title>
        <authorList>
            <person name="Cho C.H."/>
            <person name="Yoon H.S."/>
        </authorList>
    </citation>
    <scope>NUCLEOTIDE SEQUENCE [LARGE SCALE GENOMIC DNA]</scope>
    <source>
        <strain evidence="1 2">DBV 063 E5</strain>
    </source>
</reference>